<organism evidence="4 5">
    <name type="scientific">Marinisporobacter balticus</name>
    <dbReference type="NCBI Taxonomy" id="2018667"/>
    <lineage>
        <taxon>Bacteria</taxon>
        <taxon>Bacillati</taxon>
        <taxon>Bacillota</taxon>
        <taxon>Clostridia</taxon>
        <taxon>Peptostreptococcales</taxon>
        <taxon>Thermotaleaceae</taxon>
        <taxon>Marinisporobacter</taxon>
    </lineage>
</organism>
<name>A0A4R2K6Y0_9FIRM</name>
<evidence type="ECO:0000256" key="2">
    <source>
        <dbReference type="ARBA" id="ARBA00022679"/>
    </source>
</evidence>
<sequence length="196" mass="22922">MTKDYYNKNAQDFVENTLKADMSKIYSRFEKHLKTGATLLDLGCGSGRDSLYFINKGYDVVATDYAEELVEHASQLLNHQVLQLDMRNLDFDDTFDAIWACASILHIPREEIVLVIRNCERALKKNGIFYLSFKYGDDETFRNGRFFNSYNEESFQSLMDLFPSLKIIDIWKTADVRVGREEEQWLNIIVEKNMLK</sequence>
<gene>
    <name evidence="4" type="ORF">EV214_13515</name>
</gene>
<reference evidence="4 5" key="1">
    <citation type="submission" date="2019-03" db="EMBL/GenBank/DDBJ databases">
        <title>Genomic Encyclopedia of Type Strains, Phase IV (KMG-IV): sequencing the most valuable type-strain genomes for metagenomic binning, comparative biology and taxonomic classification.</title>
        <authorList>
            <person name="Goeker M."/>
        </authorList>
    </citation>
    <scope>NUCLEOTIDE SEQUENCE [LARGE SCALE GENOMIC DNA]</scope>
    <source>
        <strain evidence="4 5">DSM 102940</strain>
    </source>
</reference>
<accession>A0A4R2K6Y0</accession>
<dbReference type="CDD" id="cd02440">
    <property type="entry name" value="AdoMet_MTases"/>
    <property type="match status" value="1"/>
</dbReference>
<proteinExistence type="predicted"/>
<evidence type="ECO:0000256" key="1">
    <source>
        <dbReference type="ARBA" id="ARBA00022603"/>
    </source>
</evidence>
<dbReference type="OrthoDB" id="9804312at2"/>
<dbReference type="RefSeq" id="WP_132247804.1">
    <property type="nucleotide sequence ID" value="NZ_SLWV01000035.1"/>
</dbReference>
<dbReference type="EMBL" id="SLWV01000035">
    <property type="protein sequence ID" value="TCO69063.1"/>
    <property type="molecule type" value="Genomic_DNA"/>
</dbReference>
<comment type="caution">
    <text evidence="4">The sequence shown here is derived from an EMBL/GenBank/DDBJ whole genome shotgun (WGS) entry which is preliminary data.</text>
</comment>
<keyword evidence="1 4" id="KW-0489">Methyltransferase</keyword>
<feature type="domain" description="Methyltransferase" evidence="3">
    <location>
        <begin position="40"/>
        <end position="127"/>
    </location>
</feature>
<dbReference type="AlphaFoldDB" id="A0A4R2K6Y0"/>
<dbReference type="PANTHER" id="PTHR43861:SF1">
    <property type="entry name" value="TRANS-ACONITATE 2-METHYLTRANSFERASE"/>
    <property type="match status" value="1"/>
</dbReference>
<dbReference type="SUPFAM" id="SSF53335">
    <property type="entry name" value="S-adenosyl-L-methionine-dependent methyltransferases"/>
    <property type="match status" value="1"/>
</dbReference>
<keyword evidence="2 4" id="KW-0808">Transferase</keyword>
<dbReference type="GO" id="GO:0008168">
    <property type="term" value="F:methyltransferase activity"/>
    <property type="evidence" value="ECO:0007669"/>
    <property type="project" value="UniProtKB-KW"/>
</dbReference>
<dbReference type="Pfam" id="PF13649">
    <property type="entry name" value="Methyltransf_25"/>
    <property type="match status" value="1"/>
</dbReference>
<keyword evidence="5" id="KW-1185">Reference proteome</keyword>
<dbReference type="PANTHER" id="PTHR43861">
    <property type="entry name" value="TRANS-ACONITATE 2-METHYLTRANSFERASE-RELATED"/>
    <property type="match status" value="1"/>
</dbReference>
<dbReference type="InterPro" id="IPR029063">
    <property type="entry name" value="SAM-dependent_MTases_sf"/>
</dbReference>
<dbReference type="GO" id="GO:0032259">
    <property type="term" value="P:methylation"/>
    <property type="evidence" value="ECO:0007669"/>
    <property type="project" value="UniProtKB-KW"/>
</dbReference>
<evidence type="ECO:0000313" key="5">
    <source>
        <dbReference type="Proteomes" id="UP000294919"/>
    </source>
</evidence>
<dbReference type="Gene3D" id="3.40.50.150">
    <property type="entry name" value="Vaccinia Virus protein VP39"/>
    <property type="match status" value="1"/>
</dbReference>
<dbReference type="Proteomes" id="UP000294919">
    <property type="component" value="Unassembled WGS sequence"/>
</dbReference>
<dbReference type="InterPro" id="IPR041698">
    <property type="entry name" value="Methyltransf_25"/>
</dbReference>
<evidence type="ECO:0000313" key="4">
    <source>
        <dbReference type="EMBL" id="TCO69063.1"/>
    </source>
</evidence>
<evidence type="ECO:0000259" key="3">
    <source>
        <dbReference type="Pfam" id="PF13649"/>
    </source>
</evidence>
<protein>
    <submittedName>
        <fullName evidence="4">Methyltransferase family protein</fullName>
    </submittedName>
</protein>